<dbReference type="STRING" id="60547.GCA_000751215_05935"/>
<dbReference type="AlphaFoldDB" id="A0A069PS80"/>
<reference evidence="1 2" key="1">
    <citation type="submission" date="2014-03" db="EMBL/GenBank/DDBJ databases">
        <title>Draft Genome Sequences of Four Burkholderia Strains.</title>
        <authorList>
            <person name="Liu X.Y."/>
            <person name="Li C.X."/>
            <person name="Xu J.H."/>
        </authorList>
    </citation>
    <scope>NUCLEOTIDE SEQUENCE [LARGE SCALE GENOMIC DNA]</scope>
    <source>
        <strain evidence="1 2">DSM 50014</strain>
    </source>
</reference>
<keyword evidence="2" id="KW-1185">Reference proteome</keyword>
<evidence type="ECO:0000313" key="1">
    <source>
        <dbReference type="EMBL" id="KDR42724.1"/>
    </source>
</evidence>
<dbReference type="RefSeq" id="WP_232256413.1">
    <property type="nucleotide sequence ID" value="NZ_CADFFX010000017.1"/>
</dbReference>
<evidence type="ECO:0000313" key="2">
    <source>
        <dbReference type="Proteomes" id="UP000027466"/>
    </source>
</evidence>
<sequence>MNKQLAVEPLPKHAVRASLPPLSLKLAVIATLAMGSIDVLATEGGGNSYPIGVETNFNAGMMLPEGLHTFLYYQYYTASQLKDNNGNDNPRVASFKVQANAVAVRLSFVWPGVRIFGANIETRLIQAYSMTDLTLDIARPPPLSPLDKGGHGSGLADTVLVPIILGWHSQTYHQTVGVDTHLATGAYNASAAVNIGRNYYQVAPFYALTWFPTDKLDISAKFRYGFNTRNQTTNYQSGDEATIEFSVGYRVTPAFAAGVNGYIYRQTTDDKQNGVVVNGNGNRGRVDALGPYFRYSFTPKIAVAVKLQQEFHARNRPQGTRVWAQASLPF</sequence>
<dbReference type="EMBL" id="JFHC01000013">
    <property type="protein sequence ID" value="KDR42724.1"/>
    <property type="molecule type" value="Genomic_DNA"/>
</dbReference>
<proteinExistence type="predicted"/>
<dbReference type="InterPro" id="IPR025737">
    <property type="entry name" value="FApF"/>
</dbReference>
<name>A0A069PS80_9BURK</name>
<dbReference type="Pfam" id="PF13557">
    <property type="entry name" value="Phenol_MetA_deg"/>
    <property type="match status" value="1"/>
</dbReference>
<dbReference type="Proteomes" id="UP000027466">
    <property type="component" value="Unassembled WGS sequence"/>
</dbReference>
<accession>A0A069PS80</accession>
<protein>
    <submittedName>
        <fullName evidence="1">Phenol degradation protein MetA</fullName>
    </submittedName>
</protein>
<comment type="caution">
    <text evidence="1">The sequence shown here is derived from an EMBL/GenBank/DDBJ whole genome shotgun (WGS) entry which is preliminary data.</text>
</comment>
<gene>
    <name evidence="1" type="ORF">BG61_06120</name>
</gene>
<organism evidence="1 2">
    <name type="scientific">Caballeronia glathei</name>
    <dbReference type="NCBI Taxonomy" id="60547"/>
    <lineage>
        <taxon>Bacteria</taxon>
        <taxon>Pseudomonadati</taxon>
        <taxon>Pseudomonadota</taxon>
        <taxon>Betaproteobacteria</taxon>
        <taxon>Burkholderiales</taxon>
        <taxon>Burkholderiaceae</taxon>
        <taxon>Caballeronia</taxon>
    </lineage>
</organism>